<sequence>MGREIVRQESLDEPGKRSRLWLREDINHVLSKNIGTDAIEGIFVDSTESGGDVDVNAKSFSLMSKLRYLKINNGNLPNGLECLPNSLRILQWTGYPLKSLPQHFNLEKMIELSLCHSCFTHFHPGMEIFNNLKSIDLSHSVNLWSTPDFRVMPYLEAPKTTPKECLSDYLLLIGSQWGTGEFDFPLCKSARVGSTCIGSHLVVLFAS</sequence>
<gene>
    <name evidence="1" type="ORF">M0R45_025737</name>
</gene>
<name>A0AAW1WVM6_RUBAR</name>
<dbReference type="PANTHER" id="PTHR11017:SF527">
    <property type="entry name" value="TMV RESISTANCE PROTEIN N-LIKE"/>
    <property type="match status" value="1"/>
</dbReference>
<keyword evidence="2" id="KW-1185">Reference proteome</keyword>
<dbReference type="SUPFAM" id="SSF52058">
    <property type="entry name" value="L domain-like"/>
    <property type="match status" value="1"/>
</dbReference>
<dbReference type="AlphaFoldDB" id="A0AAW1WVM6"/>
<dbReference type="PANTHER" id="PTHR11017">
    <property type="entry name" value="LEUCINE-RICH REPEAT-CONTAINING PROTEIN"/>
    <property type="match status" value="1"/>
</dbReference>
<dbReference type="InterPro" id="IPR032675">
    <property type="entry name" value="LRR_dom_sf"/>
</dbReference>
<accession>A0AAW1WVM6</accession>
<evidence type="ECO:0000313" key="1">
    <source>
        <dbReference type="EMBL" id="KAK9928612.1"/>
    </source>
</evidence>
<protein>
    <submittedName>
        <fullName evidence="1">Uncharacterized protein</fullName>
    </submittedName>
</protein>
<dbReference type="InterPro" id="IPR044974">
    <property type="entry name" value="Disease_R_plants"/>
</dbReference>
<dbReference type="Gene3D" id="3.80.10.10">
    <property type="entry name" value="Ribonuclease Inhibitor"/>
    <property type="match status" value="1"/>
</dbReference>
<comment type="caution">
    <text evidence="1">The sequence shown here is derived from an EMBL/GenBank/DDBJ whole genome shotgun (WGS) entry which is preliminary data.</text>
</comment>
<evidence type="ECO:0000313" key="2">
    <source>
        <dbReference type="Proteomes" id="UP001457282"/>
    </source>
</evidence>
<dbReference type="EMBL" id="JBEDUW010000005">
    <property type="protein sequence ID" value="KAK9928612.1"/>
    <property type="molecule type" value="Genomic_DNA"/>
</dbReference>
<organism evidence="1 2">
    <name type="scientific">Rubus argutus</name>
    <name type="common">Southern blackberry</name>
    <dbReference type="NCBI Taxonomy" id="59490"/>
    <lineage>
        <taxon>Eukaryota</taxon>
        <taxon>Viridiplantae</taxon>
        <taxon>Streptophyta</taxon>
        <taxon>Embryophyta</taxon>
        <taxon>Tracheophyta</taxon>
        <taxon>Spermatophyta</taxon>
        <taxon>Magnoliopsida</taxon>
        <taxon>eudicotyledons</taxon>
        <taxon>Gunneridae</taxon>
        <taxon>Pentapetalae</taxon>
        <taxon>rosids</taxon>
        <taxon>fabids</taxon>
        <taxon>Rosales</taxon>
        <taxon>Rosaceae</taxon>
        <taxon>Rosoideae</taxon>
        <taxon>Rosoideae incertae sedis</taxon>
        <taxon>Rubus</taxon>
    </lineage>
</organism>
<dbReference type="GO" id="GO:0006952">
    <property type="term" value="P:defense response"/>
    <property type="evidence" value="ECO:0007669"/>
    <property type="project" value="InterPro"/>
</dbReference>
<proteinExistence type="predicted"/>
<reference evidence="1 2" key="1">
    <citation type="journal article" date="2023" name="G3 (Bethesda)">
        <title>A chromosome-length genome assembly and annotation of blackberry (Rubus argutus, cv. 'Hillquist').</title>
        <authorList>
            <person name="Bruna T."/>
            <person name="Aryal R."/>
            <person name="Dudchenko O."/>
            <person name="Sargent D.J."/>
            <person name="Mead D."/>
            <person name="Buti M."/>
            <person name="Cavallini A."/>
            <person name="Hytonen T."/>
            <person name="Andres J."/>
            <person name="Pham M."/>
            <person name="Weisz D."/>
            <person name="Mascagni F."/>
            <person name="Usai G."/>
            <person name="Natali L."/>
            <person name="Bassil N."/>
            <person name="Fernandez G.E."/>
            <person name="Lomsadze A."/>
            <person name="Armour M."/>
            <person name="Olukolu B."/>
            <person name="Poorten T."/>
            <person name="Britton C."/>
            <person name="Davik J."/>
            <person name="Ashrafi H."/>
            <person name="Aiden E.L."/>
            <person name="Borodovsky M."/>
            <person name="Worthington M."/>
        </authorList>
    </citation>
    <scope>NUCLEOTIDE SEQUENCE [LARGE SCALE GENOMIC DNA]</scope>
    <source>
        <strain evidence="1">PI 553951</strain>
    </source>
</reference>
<dbReference type="Proteomes" id="UP001457282">
    <property type="component" value="Unassembled WGS sequence"/>
</dbReference>